<sequence>MSRRKLASLSGEDTRNFEISVNKVNCAKQAARPGAVPEGASPDEAEKFIREAIFARADAQYLQDFFWRDLAWRYGIGTKDVSRLYVDFDAGELFLEEGA</sequence>
<evidence type="ECO:0000313" key="1">
    <source>
        <dbReference type="EMBL" id="GBR76934.1"/>
    </source>
</evidence>
<organism evidence="1 2">
    <name type="scientific">Candidatus Termititenax persephonae</name>
    <dbReference type="NCBI Taxonomy" id="2218525"/>
    <lineage>
        <taxon>Bacteria</taxon>
        <taxon>Bacillati</taxon>
        <taxon>Candidatus Margulisiibacteriota</taxon>
        <taxon>Candidatus Termititenacia</taxon>
        <taxon>Candidatus Termititenacales</taxon>
        <taxon>Candidatus Termititenacaceae</taxon>
        <taxon>Candidatus Termititenax</taxon>
    </lineage>
</organism>
<evidence type="ECO:0000313" key="2">
    <source>
        <dbReference type="Proteomes" id="UP000275925"/>
    </source>
</evidence>
<name>A0A388TKB1_9BACT</name>
<keyword evidence="2" id="KW-1185">Reference proteome</keyword>
<dbReference type="AlphaFoldDB" id="A0A388TKB1"/>
<accession>A0A388TKB1</accession>
<reference evidence="1 2" key="1">
    <citation type="journal article" date="2019" name="ISME J.">
        <title>Genome analyses of uncultured TG2/ZB3 bacteria in 'Margulisbacteria' specifically attached to ectosymbiotic spirochetes of protists in the termite gut.</title>
        <authorList>
            <person name="Utami Y.D."/>
            <person name="Kuwahara H."/>
            <person name="Igai K."/>
            <person name="Murakami T."/>
            <person name="Sugaya K."/>
            <person name="Morikawa T."/>
            <person name="Nagura Y."/>
            <person name="Yuki M."/>
            <person name="Deevong P."/>
            <person name="Inoue T."/>
            <person name="Kihara K."/>
            <person name="Lo N."/>
            <person name="Yamada A."/>
            <person name="Ohkuma M."/>
            <person name="Hongoh Y."/>
        </authorList>
    </citation>
    <scope>NUCLEOTIDE SEQUENCE [LARGE SCALE GENOMIC DNA]</scope>
    <source>
        <strain evidence="1">NkOx7-02</strain>
    </source>
</reference>
<protein>
    <submittedName>
        <fullName evidence="1">Uncharacterized protein</fullName>
    </submittedName>
</protein>
<proteinExistence type="predicted"/>
<gene>
    <name evidence="1" type="ORF">NO2_1406</name>
</gene>
<dbReference type="EMBL" id="BGZO01000067">
    <property type="protein sequence ID" value="GBR76934.1"/>
    <property type="molecule type" value="Genomic_DNA"/>
</dbReference>
<dbReference type="Proteomes" id="UP000275925">
    <property type="component" value="Unassembled WGS sequence"/>
</dbReference>
<comment type="caution">
    <text evidence="1">The sequence shown here is derived from an EMBL/GenBank/DDBJ whole genome shotgun (WGS) entry which is preliminary data.</text>
</comment>